<gene>
    <name evidence="11" type="ORF">Glove_461g56</name>
</gene>
<dbReference type="Pfam" id="PF06974">
    <property type="entry name" value="WS_DGAT_C"/>
    <property type="match status" value="1"/>
</dbReference>
<keyword evidence="12" id="KW-1185">Reference proteome</keyword>
<comment type="pathway">
    <text evidence="2">Lipid metabolism.</text>
</comment>
<dbReference type="Pfam" id="PF03007">
    <property type="entry name" value="WS_DGAT_cat"/>
    <property type="match status" value="1"/>
</dbReference>
<evidence type="ECO:0000313" key="12">
    <source>
        <dbReference type="Proteomes" id="UP000266861"/>
    </source>
</evidence>
<evidence type="ECO:0000256" key="4">
    <source>
        <dbReference type="ARBA" id="ARBA00023315"/>
    </source>
</evidence>
<dbReference type="GO" id="GO:0004144">
    <property type="term" value="F:diacylglycerol O-acyltransferase activity"/>
    <property type="evidence" value="ECO:0007669"/>
    <property type="project" value="UniProtKB-EC"/>
</dbReference>
<feature type="domain" description="O-acyltransferase WSD1 C-terminal" evidence="10">
    <location>
        <begin position="313"/>
        <end position="423"/>
    </location>
</feature>
<keyword evidence="8" id="KW-0472">Membrane</keyword>
<comment type="catalytic activity">
    <reaction evidence="6">
        <text>a long chain fatty alcohol + a fatty acyl-CoA = a long-chain alcohol wax ester + CoA</text>
        <dbReference type="Rhea" id="RHEA:38443"/>
        <dbReference type="ChEBI" id="CHEBI:17135"/>
        <dbReference type="ChEBI" id="CHEBI:57287"/>
        <dbReference type="ChEBI" id="CHEBI:77636"/>
        <dbReference type="ChEBI" id="CHEBI:235323"/>
        <dbReference type="EC" id="2.3.1.75"/>
    </reaction>
</comment>
<dbReference type="Proteomes" id="UP000266861">
    <property type="component" value="Unassembled WGS sequence"/>
</dbReference>
<dbReference type="GO" id="GO:0005886">
    <property type="term" value="C:plasma membrane"/>
    <property type="evidence" value="ECO:0007669"/>
    <property type="project" value="TreeGrafter"/>
</dbReference>
<comment type="catalytic activity">
    <reaction evidence="7">
        <text>an acyl-CoA + a 1,2-diacyl-sn-glycerol = a triacyl-sn-glycerol + CoA</text>
        <dbReference type="Rhea" id="RHEA:10868"/>
        <dbReference type="ChEBI" id="CHEBI:17815"/>
        <dbReference type="ChEBI" id="CHEBI:57287"/>
        <dbReference type="ChEBI" id="CHEBI:58342"/>
        <dbReference type="ChEBI" id="CHEBI:64615"/>
        <dbReference type="EC" id="2.3.1.20"/>
    </reaction>
</comment>
<comment type="pathway">
    <text evidence="1">Glycerolipid metabolism; triacylglycerol biosynthesis.</text>
</comment>
<protein>
    <submittedName>
        <fullName evidence="11">Uncharacterized protein</fullName>
    </submittedName>
</protein>
<evidence type="ECO:0000256" key="3">
    <source>
        <dbReference type="ARBA" id="ARBA00022679"/>
    </source>
</evidence>
<evidence type="ECO:0000256" key="5">
    <source>
        <dbReference type="ARBA" id="ARBA00024360"/>
    </source>
</evidence>
<dbReference type="OrthoDB" id="619536at2759"/>
<dbReference type="GO" id="GO:0047196">
    <property type="term" value="F:long-chain-alcohol O-fatty-acyltransferase activity"/>
    <property type="evidence" value="ECO:0007669"/>
    <property type="project" value="UniProtKB-EC"/>
</dbReference>
<organism evidence="11 12">
    <name type="scientific">Diversispora epigaea</name>
    <dbReference type="NCBI Taxonomy" id="1348612"/>
    <lineage>
        <taxon>Eukaryota</taxon>
        <taxon>Fungi</taxon>
        <taxon>Fungi incertae sedis</taxon>
        <taxon>Mucoromycota</taxon>
        <taxon>Glomeromycotina</taxon>
        <taxon>Glomeromycetes</taxon>
        <taxon>Diversisporales</taxon>
        <taxon>Diversisporaceae</taxon>
        <taxon>Diversispora</taxon>
    </lineage>
</organism>
<dbReference type="InterPro" id="IPR004255">
    <property type="entry name" value="O-acyltransferase_WSD1_N"/>
</dbReference>
<evidence type="ECO:0000256" key="1">
    <source>
        <dbReference type="ARBA" id="ARBA00004771"/>
    </source>
</evidence>
<keyword evidence="8" id="KW-1133">Transmembrane helix</keyword>
<dbReference type="GO" id="GO:0019432">
    <property type="term" value="P:triglyceride biosynthetic process"/>
    <property type="evidence" value="ECO:0007669"/>
    <property type="project" value="UniProtKB-UniPathway"/>
</dbReference>
<keyword evidence="8" id="KW-0812">Transmembrane</keyword>
<dbReference type="InterPro" id="IPR045034">
    <property type="entry name" value="O-acyltransferase_WSD1-like"/>
</dbReference>
<dbReference type="EMBL" id="PQFF01000403">
    <property type="protein sequence ID" value="RHZ52429.1"/>
    <property type="molecule type" value="Genomic_DNA"/>
</dbReference>
<dbReference type="InterPro" id="IPR009721">
    <property type="entry name" value="O-acyltransferase_WSD1_C"/>
</dbReference>
<dbReference type="SUPFAM" id="SSF52777">
    <property type="entry name" value="CoA-dependent acyltransferases"/>
    <property type="match status" value="1"/>
</dbReference>
<evidence type="ECO:0000259" key="10">
    <source>
        <dbReference type="Pfam" id="PF06974"/>
    </source>
</evidence>
<name>A0A397GQ25_9GLOM</name>
<dbReference type="PANTHER" id="PTHR31650:SF1">
    <property type="entry name" value="WAX ESTER SYNTHASE_DIACYLGLYCEROL ACYLTRANSFERASE 4-RELATED"/>
    <property type="match status" value="1"/>
</dbReference>
<evidence type="ECO:0000313" key="11">
    <source>
        <dbReference type="EMBL" id="RHZ52429.1"/>
    </source>
</evidence>
<dbReference type="PANTHER" id="PTHR31650">
    <property type="entry name" value="O-ACYLTRANSFERASE (WSD1-LIKE) FAMILY PROTEIN"/>
    <property type="match status" value="1"/>
</dbReference>
<comment type="similarity">
    <text evidence="5">In the N-terminal section; belongs to the long-chain O-acyltransferase family.</text>
</comment>
<evidence type="ECO:0000256" key="8">
    <source>
        <dbReference type="SAM" id="Phobius"/>
    </source>
</evidence>
<evidence type="ECO:0000256" key="6">
    <source>
        <dbReference type="ARBA" id="ARBA00047604"/>
    </source>
</evidence>
<dbReference type="AlphaFoldDB" id="A0A397GQ25"/>
<feature type="domain" description="O-acyltransferase WSD1-like N-terminal" evidence="9">
    <location>
        <begin position="13"/>
        <end position="266"/>
    </location>
</feature>
<dbReference type="UniPathway" id="UPA00282"/>
<evidence type="ECO:0000256" key="7">
    <source>
        <dbReference type="ARBA" id="ARBA00048109"/>
    </source>
</evidence>
<dbReference type="STRING" id="1348612.A0A397GQ25"/>
<feature type="transmembrane region" description="Helical" evidence="8">
    <location>
        <begin position="188"/>
        <end position="211"/>
    </location>
</feature>
<sequence length="456" mass="52205">MNKMDSITGTNLGGCDDFCIRIDNEDCPFVVSSVMIFKDNLDIEVIKDQFRQLVIKFPRFKSVIYGGTFWSRYKWREINDFDVCDFIETRQLGIGDLEELKECAAKCISEKMDLDKSLWRAYAIYGLEGGKCSALVIKVHHCIGDGQGCMHALLGLMSDGHDQLLERIKFFKDKNYSLSSESKIQTSYFTYLTYLMGILCSFLFLIGYSLFFEPIKLLSTSLKRQNLKYVGNIKYTRKTLNWTEEIKTSDISFIRKAFGVSFNDVVVTIITRAIRAYFTEINYLLDKELLIFIPISMRVSTNLDCNNSAIVRFINVSLEEQTIKESVKHVHKRMNKLKQSSVSYLAYLFYEYWPIPGVYFRKMLHSMESIGHGVITNVPGPVRPLTFAGQKVAKFVAIPPQNCPGGLGIGVVSYAGKVTCSIYDDIMPQYPNISKRISELIFEEFEIYLKAAKKLD</sequence>
<proteinExistence type="inferred from homology"/>
<comment type="caution">
    <text evidence="11">The sequence shown here is derived from an EMBL/GenBank/DDBJ whole genome shotgun (WGS) entry which is preliminary data.</text>
</comment>
<keyword evidence="3" id="KW-0808">Transferase</keyword>
<evidence type="ECO:0000259" key="9">
    <source>
        <dbReference type="Pfam" id="PF03007"/>
    </source>
</evidence>
<accession>A0A397GQ25</accession>
<keyword evidence="4" id="KW-0012">Acyltransferase</keyword>
<evidence type="ECO:0000256" key="2">
    <source>
        <dbReference type="ARBA" id="ARBA00005189"/>
    </source>
</evidence>
<reference evidence="11 12" key="1">
    <citation type="submission" date="2018-08" db="EMBL/GenBank/DDBJ databases">
        <title>Genome and evolution of the arbuscular mycorrhizal fungus Diversispora epigaea (formerly Glomus versiforme) and its bacterial endosymbionts.</title>
        <authorList>
            <person name="Sun X."/>
            <person name="Fei Z."/>
            <person name="Harrison M."/>
        </authorList>
    </citation>
    <scope>NUCLEOTIDE SEQUENCE [LARGE SCALE GENOMIC DNA]</scope>
    <source>
        <strain evidence="11 12">IT104</strain>
    </source>
</reference>